<name>A0ABT5QL71_9GAMM</name>
<evidence type="ECO:0000313" key="3">
    <source>
        <dbReference type="Proteomes" id="UP001149821"/>
    </source>
</evidence>
<feature type="signal peptide" evidence="1">
    <location>
        <begin position="1"/>
        <end position="26"/>
    </location>
</feature>
<gene>
    <name evidence="2" type="ORF">LRP49_11045</name>
</gene>
<keyword evidence="1" id="KW-0732">Signal</keyword>
<proteinExistence type="predicted"/>
<dbReference type="RefSeq" id="WP_274142206.1">
    <property type="nucleotide sequence ID" value="NZ_JAJUBB010000006.1"/>
</dbReference>
<protein>
    <recommendedName>
        <fullName evidence="4">Group 4 capsule polysaccharide lipoprotein gfcB, YjbF</fullName>
    </recommendedName>
</protein>
<comment type="caution">
    <text evidence="2">The sequence shown here is derived from an EMBL/GenBank/DDBJ whole genome shotgun (WGS) entry which is preliminary data.</text>
</comment>
<evidence type="ECO:0000256" key="1">
    <source>
        <dbReference type="SAM" id="SignalP"/>
    </source>
</evidence>
<dbReference type="EMBL" id="JAJUBB010000006">
    <property type="protein sequence ID" value="MDD1781730.1"/>
    <property type="molecule type" value="Genomic_DNA"/>
</dbReference>
<keyword evidence="3" id="KW-1185">Reference proteome</keyword>
<reference evidence="2" key="1">
    <citation type="submission" date="2021-12" db="EMBL/GenBank/DDBJ databases">
        <title>Enterovibrio ZSDZ35 sp. nov. and Enterovibrio ZSDZ42 sp. nov., isolated from coastal seawater in Qingdao.</title>
        <authorList>
            <person name="Zhang P."/>
        </authorList>
    </citation>
    <scope>NUCLEOTIDE SEQUENCE</scope>
    <source>
        <strain evidence="2">ZSDZ35</strain>
    </source>
</reference>
<organism evidence="2 3">
    <name type="scientific">Enterovibrio qingdaonensis</name>
    <dbReference type="NCBI Taxonomy" id="2899818"/>
    <lineage>
        <taxon>Bacteria</taxon>
        <taxon>Pseudomonadati</taxon>
        <taxon>Pseudomonadota</taxon>
        <taxon>Gammaproteobacteria</taxon>
        <taxon>Vibrionales</taxon>
        <taxon>Vibrionaceae</taxon>
        <taxon>Enterovibrio</taxon>
    </lineage>
</organism>
<evidence type="ECO:0000313" key="2">
    <source>
        <dbReference type="EMBL" id="MDD1781730.1"/>
    </source>
</evidence>
<dbReference type="PROSITE" id="PS51257">
    <property type="entry name" value="PROKAR_LIPOPROTEIN"/>
    <property type="match status" value="1"/>
</dbReference>
<evidence type="ECO:0008006" key="4">
    <source>
        <dbReference type="Google" id="ProtNLM"/>
    </source>
</evidence>
<feature type="chain" id="PRO_5047176983" description="Group 4 capsule polysaccharide lipoprotein gfcB, YjbF" evidence="1">
    <location>
        <begin position="27"/>
        <end position="179"/>
    </location>
</feature>
<sequence length="179" mass="19523">MKRIKGTQGVLLLSLMLLFGCESANHATAVQGGDLTVTPVSYTFSVTMKNKTYSIAKKELFAYLEANKDTLLVYGAEIAWSGKKGQVLAQNASKWLISAGSPRGLVTKDVNPSLIGNAVSITTTVYQVQTRPCNLRVLGNYHSGDDGCYSDNIRWQAMLHPNRKLSGQVKTTLLTPQEQ</sequence>
<accession>A0ABT5QL71</accession>
<dbReference type="Proteomes" id="UP001149821">
    <property type="component" value="Unassembled WGS sequence"/>
</dbReference>